<dbReference type="EMBL" id="BNEB01000002">
    <property type="protein sequence ID" value="GHI59212.1"/>
    <property type="molecule type" value="Genomic_DNA"/>
</dbReference>
<comment type="caution">
    <text evidence="3">The sequence shown here is derived from an EMBL/GenBank/DDBJ whole genome shotgun (WGS) entry which is preliminary data.</text>
</comment>
<feature type="transmembrane region" description="Helical" evidence="2">
    <location>
        <begin position="96"/>
        <end position="117"/>
    </location>
</feature>
<feature type="transmembrane region" description="Helical" evidence="2">
    <location>
        <begin position="256"/>
        <end position="279"/>
    </location>
</feature>
<name>A0ABQ3RTR3_9ACTN</name>
<gene>
    <name evidence="3" type="ORF">Saso_08620</name>
</gene>
<feature type="compositionally biased region" description="Basic and acidic residues" evidence="1">
    <location>
        <begin position="530"/>
        <end position="546"/>
    </location>
</feature>
<feature type="transmembrane region" description="Helical" evidence="2">
    <location>
        <begin position="351"/>
        <end position="371"/>
    </location>
</feature>
<evidence type="ECO:0000256" key="2">
    <source>
        <dbReference type="SAM" id="Phobius"/>
    </source>
</evidence>
<evidence type="ECO:0000256" key="1">
    <source>
        <dbReference type="SAM" id="MobiDB-lite"/>
    </source>
</evidence>
<keyword evidence="2" id="KW-1133">Transmembrane helix</keyword>
<evidence type="ECO:0000313" key="3">
    <source>
        <dbReference type="EMBL" id="GHI59212.1"/>
    </source>
</evidence>
<proteinExistence type="predicted"/>
<evidence type="ECO:0008006" key="5">
    <source>
        <dbReference type="Google" id="ProtNLM"/>
    </source>
</evidence>
<feature type="region of interest" description="Disordered" evidence="1">
    <location>
        <begin position="485"/>
        <end position="640"/>
    </location>
</feature>
<dbReference type="Proteomes" id="UP000649259">
    <property type="component" value="Unassembled WGS sequence"/>
</dbReference>
<sequence>MSAGTGVEGSGNAVRARGVPWTDVVLAAIAAVSWALIGMAGTAALGLHLLGADSAGSLGPMTAAVVALAAGGSVTPSGDVSAFGLTGAETATAIEITPLGVSLVGALLLAWFFLRSLRTAAVVVAPAELLARVGAVVALYAAMLGGLAWAGHDVITLDGSKLGLDDLPGTGGGSGGGGLDIPGLGSVGDIGGLLPDRLGDLVDAKAAVGFTVDTAPTLLGGLGWSLGILLIALLASRRTPLPPGWEAVHRVVRPAVSAVVTVLLVAVAAGCAAAAYAAIGDDHPKRIAGAALLGAPNGVWLGIPIGLFVPWDGEATGALTSVLPDPLDDLLDGGTGQPVTLGRLAELDGRVWLLGVAAALMMLLAGVLTAVRTPVGPAVPGAGEGHGGRGGRGAGAGGFAVHCAVRLGSATAAALPLIAWLTNVSVDASLSVLGFDAFGAGIDLRGHLGAALLLGAAWGAGAGAAGALLARATGAAGRFAAPLARGDAGGGGSGAGGGRSASTSERAGPYSADGPSYRPPNPDTNPYLRIPEEVRRPRDARPRRAPGEGPGPSGPREGARGDEPSPDARRGGWPPAAAPGADDVYGAPTVVRPAGQGPRPPRRPPGQRPGERPRPDSDEGPPPPPPPPPPRTPGPPGGRR</sequence>
<organism evidence="3 4">
    <name type="scientific">Streptomyces asoensis</name>
    <dbReference type="NCBI Taxonomy" id="249586"/>
    <lineage>
        <taxon>Bacteria</taxon>
        <taxon>Bacillati</taxon>
        <taxon>Actinomycetota</taxon>
        <taxon>Actinomycetes</taxon>
        <taxon>Kitasatosporales</taxon>
        <taxon>Streptomycetaceae</taxon>
        <taxon>Streptomyces</taxon>
    </lineage>
</organism>
<feature type="compositionally biased region" description="Pro residues" evidence="1">
    <location>
        <begin position="620"/>
        <end position="640"/>
    </location>
</feature>
<dbReference type="GeneID" id="91468786"/>
<dbReference type="RefSeq" id="WP_189927804.1">
    <property type="nucleotide sequence ID" value="NZ_BMSI01000020.1"/>
</dbReference>
<dbReference type="NCBIfam" id="NF038391">
    <property type="entry name" value="streptophobe"/>
    <property type="match status" value="1"/>
</dbReference>
<feature type="compositionally biased region" description="Low complexity" evidence="1">
    <location>
        <begin position="571"/>
        <end position="597"/>
    </location>
</feature>
<protein>
    <recommendedName>
        <fullName evidence="5">Integral membrane protein</fullName>
    </recommendedName>
</protein>
<feature type="transmembrane region" description="Helical" evidence="2">
    <location>
        <begin position="129"/>
        <end position="150"/>
    </location>
</feature>
<dbReference type="InterPro" id="IPR047724">
    <property type="entry name" value="Streptophobe"/>
</dbReference>
<feature type="transmembrane region" description="Helical" evidence="2">
    <location>
        <begin position="24"/>
        <end position="50"/>
    </location>
</feature>
<evidence type="ECO:0000313" key="4">
    <source>
        <dbReference type="Proteomes" id="UP000649259"/>
    </source>
</evidence>
<feature type="transmembrane region" description="Helical" evidence="2">
    <location>
        <begin position="57"/>
        <end position="76"/>
    </location>
</feature>
<feature type="compositionally biased region" description="Gly residues" evidence="1">
    <location>
        <begin position="487"/>
        <end position="499"/>
    </location>
</feature>
<keyword evidence="2" id="KW-0812">Transmembrane</keyword>
<accession>A0ABQ3RTR3</accession>
<keyword evidence="2" id="KW-0472">Membrane</keyword>
<feature type="transmembrane region" description="Helical" evidence="2">
    <location>
        <begin position="218"/>
        <end position="235"/>
    </location>
</feature>
<feature type="compositionally biased region" description="Basic and acidic residues" evidence="1">
    <location>
        <begin position="557"/>
        <end position="570"/>
    </location>
</feature>
<keyword evidence="4" id="KW-1185">Reference proteome</keyword>
<reference evidence="4" key="1">
    <citation type="submission" date="2023-07" db="EMBL/GenBank/DDBJ databases">
        <title>Whole genome shotgun sequence of Streptomyces cacaoi subsp. asoensis NBRC 13813.</title>
        <authorList>
            <person name="Komaki H."/>
            <person name="Tamura T."/>
        </authorList>
    </citation>
    <scope>NUCLEOTIDE SEQUENCE [LARGE SCALE GENOMIC DNA]</scope>
    <source>
        <strain evidence="4">NBRC 13813</strain>
    </source>
</reference>